<gene>
    <name evidence="2" type="ORF">PLXY2_LOCUS9507</name>
</gene>
<dbReference type="AlphaFoldDB" id="A0A8S4FLE5"/>
<name>A0A8S4FLE5_PLUXY</name>
<organism evidence="2 3">
    <name type="scientific">Plutella xylostella</name>
    <name type="common">Diamondback moth</name>
    <name type="synonym">Plutella maculipennis</name>
    <dbReference type="NCBI Taxonomy" id="51655"/>
    <lineage>
        <taxon>Eukaryota</taxon>
        <taxon>Metazoa</taxon>
        <taxon>Ecdysozoa</taxon>
        <taxon>Arthropoda</taxon>
        <taxon>Hexapoda</taxon>
        <taxon>Insecta</taxon>
        <taxon>Pterygota</taxon>
        <taxon>Neoptera</taxon>
        <taxon>Endopterygota</taxon>
        <taxon>Lepidoptera</taxon>
        <taxon>Glossata</taxon>
        <taxon>Ditrysia</taxon>
        <taxon>Yponomeutoidea</taxon>
        <taxon>Plutellidae</taxon>
        <taxon>Plutella</taxon>
    </lineage>
</organism>
<sequence>MNNDIPIKPAGCGGAHKITGTQKKPTPPNQNISSHSVTAASLSRELRKLAFGRYARPRATCLCGEGGEGEGGRRARQYPGSLRRARSLRTRRSQNPQDTFQIFPLTVCDKLFVTVPNKDCSAFSDNKTNSSNETCFTTWI</sequence>
<evidence type="ECO:0000313" key="2">
    <source>
        <dbReference type="EMBL" id="CAG9129197.1"/>
    </source>
</evidence>
<protein>
    <submittedName>
        <fullName evidence="2">(diamondback moth) hypothetical protein</fullName>
    </submittedName>
</protein>
<feature type="region of interest" description="Disordered" evidence="1">
    <location>
        <begin position="1"/>
        <end position="39"/>
    </location>
</feature>
<comment type="caution">
    <text evidence="2">The sequence shown here is derived from an EMBL/GenBank/DDBJ whole genome shotgun (WGS) entry which is preliminary data.</text>
</comment>
<evidence type="ECO:0000256" key="1">
    <source>
        <dbReference type="SAM" id="MobiDB-lite"/>
    </source>
</evidence>
<evidence type="ECO:0000313" key="3">
    <source>
        <dbReference type="Proteomes" id="UP000653454"/>
    </source>
</evidence>
<accession>A0A8S4FLE5</accession>
<keyword evidence="3" id="KW-1185">Reference proteome</keyword>
<feature type="compositionally biased region" description="Polar residues" evidence="1">
    <location>
        <begin position="19"/>
        <end position="39"/>
    </location>
</feature>
<dbReference type="Proteomes" id="UP000653454">
    <property type="component" value="Unassembled WGS sequence"/>
</dbReference>
<proteinExistence type="predicted"/>
<dbReference type="EMBL" id="CAJHNJ030000037">
    <property type="protein sequence ID" value="CAG9129197.1"/>
    <property type="molecule type" value="Genomic_DNA"/>
</dbReference>
<reference evidence="2" key="1">
    <citation type="submission" date="2020-11" db="EMBL/GenBank/DDBJ databases">
        <authorList>
            <person name="Whiteford S."/>
        </authorList>
    </citation>
    <scope>NUCLEOTIDE SEQUENCE</scope>
</reference>